<keyword evidence="1" id="KW-0614">Plasmid</keyword>
<dbReference type="EMBL" id="KM017070">
    <property type="protein sequence ID" value="AJW29324.1"/>
    <property type="molecule type" value="Genomic_DNA"/>
</dbReference>
<dbReference type="AlphaFoldDB" id="A0A0D4ZYU4"/>
<dbReference type="InterPro" id="IPR014942">
    <property type="entry name" value="AbiEii"/>
</dbReference>
<geneLocation type="plasmid" evidence="1">
    <name>201</name>
</geneLocation>
<reference evidence="1" key="1">
    <citation type="submission" date="2014-06" db="EMBL/GenBank/DDBJ databases">
        <title>Molecular and ecological studies on carbamate pesticide degrading bacteria isolated from agricultural soils.</title>
        <authorList>
            <person name="Kim D.-U."/>
            <person name="Ka J.-O."/>
        </authorList>
    </citation>
    <scope>NUCLEOTIDE SEQUENCE</scope>
    <source>
        <strain evidence="1">NS2</strain>
        <plasmid evidence="1">201</plasmid>
    </source>
</reference>
<dbReference type="Pfam" id="PF08843">
    <property type="entry name" value="AbiEii"/>
    <property type="match status" value="1"/>
</dbReference>
<evidence type="ECO:0008006" key="2">
    <source>
        <dbReference type="Google" id="ProtNLM"/>
    </source>
</evidence>
<accession>A0A0D4ZYU4</accession>
<dbReference type="Gene3D" id="3.10.450.620">
    <property type="entry name" value="JHP933, nucleotidyltransferase-like core domain"/>
    <property type="match status" value="1"/>
</dbReference>
<gene>
    <name evidence="1" type="ORF">plasmid201_136</name>
</gene>
<evidence type="ECO:0000313" key="1">
    <source>
        <dbReference type="EMBL" id="AJW29324.1"/>
    </source>
</evidence>
<organism evidence="1">
    <name type="scientific">Sphingomonas sp. NS2</name>
    <dbReference type="NCBI Taxonomy" id="908605"/>
    <lineage>
        <taxon>Bacteria</taxon>
        <taxon>Pseudomonadati</taxon>
        <taxon>Pseudomonadota</taxon>
        <taxon>Alphaproteobacteria</taxon>
        <taxon>Sphingomonadales</taxon>
        <taxon>Sphingomonadaceae</taxon>
        <taxon>Sphingomonas</taxon>
    </lineage>
</organism>
<proteinExistence type="predicted"/>
<protein>
    <recommendedName>
        <fullName evidence="2">Nucleotidyl transferase AbiEii/AbiGii toxin family protein</fullName>
    </recommendedName>
</protein>
<name>A0A0D4ZYU4_9SPHN</name>
<sequence length="311" mass="33968">MSFSNAPDDALLGRVAGALAVDEAFVEKDWFVVQAIEGLSGLATEDFTPVFSGGTSLLKAHGLIRRFSEDIDFKLLLSDSFLARSRNQRRQALKSFRDAMVDAWKEMGFEVTSCISRDEHRFIELAMTYPTNLEPHGSLRPHILTQISAKPPRLTVQHKAVASFAGQYARSAPEVPNIACIDPVETAADKLSAFSWRMLLRDRAHADDDPTIVRHLHDLAALEPLATGDRQFPALLKSVLEDDSDRGGGGVADLTPKQRLAAMREKLAADPEYAQEYARFVGGMAFAGDADVPGFDAAVAAVVRLCELLAD</sequence>